<organism evidence="2 3">
    <name type="scientific">Amycolatopsis coloradensis</name>
    <dbReference type="NCBI Taxonomy" id="76021"/>
    <lineage>
        <taxon>Bacteria</taxon>
        <taxon>Bacillati</taxon>
        <taxon>Actinomycetota</taxon>
        <taxon>Actinomycetes</taxon>
        <taxon>Pseudonocardiales</taxon>
        <taxon>Pseudonocardiaceae</taxon>
        <taxon>Amycolatopsis</taxon>
    </lineage>
</organism>
<evidence type="ECO:0000256" key="1">
    <source>
        <dbReference type="SAM" id="MobiDB-lite"/>
    </source>
</evidence>
<reference evidence="2 3" key="1">
    <citation type="submission" date="2016-01" db="EMBL/GenBank/DDBJ databases">
        <title>Amycolatopsis coloradensis genome sequencing and assembly.</title>
        <authorList>
            <person name="Mayilraj S."/>
        </authorList>
    </citation>
    <scope>NUCLEOTIDE SEQUENCE [LARGE SCALE GENOMIC DNA]</scope>
    <source>
        <strain evidence="2 3">DSM 44225</strain>
    </source>
</reference>
<sequence length="87" mass="9559">MTDVMSGVENAEDSKSETGGRTGRSPLLHHGSEVEADLIAKLRVRPRDRSDCAVPPPQSIFLCVRITFPVVRISDAVLSGRLDEERK</sequence>
<keyword evidence="3" id="KW-1185">Reference proteome</keyword>
<dbReference type="EMBL" id="MQUQ01000008">
    <property type="protein sequence ID" value="OLZ51484.1"/>
    <property type="molecule type" value="Genomic_DNA"/>
</dbReference>
<accession>A0A1R0KTW7</accession>
<dbReference type="AlphaFoldDB" id="A0A1R0KTW7"/>
<comment type="caution">
    <text evidence="2">The sequence shown here is derived from an EMBL/GenBank/DDBJ whole genome shotgun (WGS) entry which is preliminary data.</text>
</comment>
<name>A0A1R0KTW7_9PSEU</name>
<feature type="region of interest" description="Disordered" evidence="1">
    <location>
        <begin position="1"/>
        <end position="32"/>
    </location>
</feature>
<protein>
    <submittedName>
        <fullName evidence="2">Uncharacterized protein</fullName>
    </submittedName>
</protein>
<dbReference type="Proteomes" id="UP000187486">
    <property type="component" value="Unassembled WGS sequence"/>
</dbReference>
<gene>
    <name evidence="2" type="ORF">BS329_17035</name>
</gene>
<evidence type="ECO:0000313" key="3">
    <source>
        <dbReference type="Proteomes" id="UP000187486"/>
    </source>
</evidence>
<proteinExistence type="predicted"/>
<evidence type="ECO:0000313" key="2">
    <source>
        <dbReference type="EMBL" id="OLZ51484.1"/>
    </source>
</evidence>